<dbReference type="CDD" id="cd17321">
    <property type="entry name" value="MFS_MMR_MDR_like"/>
    <property type="match status" value="1"/>
</dbReference>
<dbReference type="PROSITE" id="PS00216">
    <property type="entry name" value="SUGAR_TRANSPORT_1"/>
    <property type="match status" value="1"/>
</dbReference>
<feature type="transmembrane region" description="Helical" evidence="6">
    <location>
        <begin position="195"/>
        <end position="215"/>
    </location>
</feature>
<gene>
    <name evidence="8" type="ORF">GXP67_16970</name>
</gene>
<feature type="transmembrane region" description="Helical" evidence="6">
    <location>
        <begin position="97"/>
        <end position="121"/>
    </location>
</feature>
<dbReference type="EMBL" id="CP048222">
    <property type="protein sequence ID" value="QHT68214.1"/>
    <property type="molecule type" value="Genomic_DNA"/>
</dbReference>
<keyword evidence="4 6" id="KW-1133">Transmembrane helix</keyword>
<dbReference type="Gene3D" id="1.20.1250.20">
    <property type="entry name" value="MFS general substrate transporter like domains"/>
    <property type="match status" value="1"/>
</dbReference>
<keyword evidence="2" id="KW-0813">Transport</keyword>
<feature type="transmembrane region" description="Helical" evidence="6">
    <location>
        <begin position="161"/>
        <end position="183"/>
    </location>
</feature>
<dbReference type="PANTHER" id="PTHR42718">
    <property type="entry name" value="MAJOR FACILITATOR SUPERFAMILY MULTIDRUG TRANSPORTER MFSC"/>
    <property type="match status" value="1"/>
</dbReference>
<feature type="transmembrane region" description="Helical" evidence="6">
    <location>
        <begin position="221"/>
        <end position="242"/>
    </location>
</feature>
<reference evidence="8 9" key="1">
    <citation type="submission" date="2020-01" db="EMBL/GenBank/DDBJ databases">
        <authorList>
            <person name="Kim M.K."/>
        </authorList>
    </citation>
    <scope>NUCLEOTIDE SEQUENCE [LARGE SCALE GENOMIC DNA]</scope>
    <source>
        <strain evidence="8 9">172606-1</strain>
    </source>
</reference>
<feature type="transmembrane region" description="Helical" evidence="6">
    <location>
        <begin position="133"/>
        <end position="155"/>
    </location>
</feature>
<evidence type="ECO:0000256" key="1">
    <source>
        <dbReference type="ARBA" id="ARBA00004141"/>
    </source>
</evidence>
<feature type="transmembrane region" description="Helical" evidence="6">
    <location>
        <begin position="355"/>
        <end position="380"/>
    </location>
</feature>
<feature type="transmembrane region" description="Helical" evidence="6">
    <location>
        <begin position="44"/>
        <end position="61"/>
    </location>
</feature>
<evidence type="ECO:0000256" key="5">
    <source>
        <dbReference type="ARBA" id="ARBA00023136"/>
    </source>
</evidence>
<dbReference type="PROSITE" id="PS50850">
    <property type="entry name" value="MFS"/>
    <property type="match status" value="1"/>
</dbReference>
<keyword evidence="3 6" id="KW-0812">Transmembrane</keyword>
<sequence length="459" mass="49459">MISNKNLILITTSTGIFFEALDIAIINLAMPLVQVEYGLTADTVQWVQTLYVLVYGGFLILGGKASDVIGRKIIFISGCTLFLFTSLGAGLSSSFELLAIFRAIQGLAAALMMPSALSIITNTFTEKQERSKALGIFSSFAAIGSGSGLSIGGIIATYWGWQWVFFINVPVIALTILMAYLYIDSDVKTSYKTSLDLFSGLLLTTTLTMISYFVHELGNYAKNYTLLIMLLVAICLSSWLLIRRLSRHKEPLIDMALFSNSTIITTNVVIALLGAIFTGYLFVISLVLQQHMHISAARAGLILFPFSLLSAIVAKILTPKLLKYTNVHITAIIGMVCMLAGTVMLIIATTLQYDFVLILVSVACISGFGIAICFTSLVMLSIQGTPVQHHGVVSSVATTAHFLGAGLGLSLLSLAIQLPLVSEFVTVVPAMVLSVFACVGIGCLLTIQHKSQLEKKILL</sequence>
<feature type="transmembrane region" description="Helical" evidence="6">
    <location>
        <begin position="392"/>
        <end position="418"/>
    </location>
</feature>
<evidence type="ECO:0000256" key="6">
    <source>
        <dbReference type="SAM" id="Phobius"/>
    </source>
</evidence>
<feature type="transmembrane region" description="Helical" evidence="6">
    <location>
        <begin position="294"/>
        <end position="317"/>
    </location>
</feature>
<evidence type="ECO:0000256" key="4">
    <source>
        <dbReference type="ARBA" id="ARBA00022989"/>
    </source>
</evidence>
<dbReference type="PANTHER" id="PTHR42718:SF9">
    <property type="entry name" value="MAJOR FACILITATOR SUPERFAMILY MULTIDRUG TRANSPORTER MFSC"/>
    <property type="match status" value="1"/>
</dbReference>
<dbReference type="KEGG" id="rhoz:GXP67_16970"/>
<feature type="transmembrane region" description="Helical" evidence="6">
    <location>
        <begin position="329"/>
        <end position="349"/>
    </location>
</feature>
<name>A0A6C0GK67_9BACT</name>
<dbReference type="InterPro" id="IPR036259">
    <property type="entry name" value="MFS_trans_sf"/>
</dbReference>
<dbReference type="InterPro" id="IPR011701">
    <property type="entry name" value="MFS"/>
</dbReference>
<evidence type="ECO:0000259" key="7">
    <source>
        <dbReference type="PROSITE" id="PS50850"/>
    </source>
</evidence>
<protein>
    <submittedName>
        <fullName evidence="8">MFS transporter</fullName>
    </submittedName>
</protein>
<dbReference type="RefSeq" id="WP_162444231.1">
    <property type="nucleotide sequence ID" value="NZ_CP048222.1"/>
</dbReference>
<feature type="domain" description="Major facilitator superfamily (MFS) profile" evidence="7">
    <location>
        <begin position="8"/>
        <end position="452"/>
    </location>
</feature>
<dbReference type="InterPro" id="IPR005829">
    <property type="entry name" value="Sugar_transporter_CS"/>
</dbReference>
<evidence type="ECO:0000313" key="8">
    <source>
        <dbReference type="EMBL" id="QHT68214.1"/>
    </source>
</evidence>
<dbReference type="Gene3D" id="1.20.1720.10">
    <property type="entry name" value="Multidrug resistance protein D"/>
    <property type="match status" value="1"/>
</dbReference>
<feature type="transmembrane region" description="Helical" evidence="6">
    <location>
        <begin position="73"/>
        <end position="91"/>
    </location>
</feature>
<feature type="transmembrane region" description="Helical" evidence="6">
    <location>
        <begin position="263"/>
        <end position="288"/>
    </location>
</feature>
<evidence type="ECO:0000256" key="2">
    <source>
        <dbReference type="ARBA" id="ARBA00022448"/>
    </source>
</evidence>
<evidence type="ECO:0000256" key="3">
    <source>
        <dbReference type="ARBA" id="ARBA00022692"/>
    </source>
</evidence>
<organism evidence="8 9">
    <name type="scientific">Rhodocytophaga rosea</name>
    <dbReference type="NCBI Taxonomy" id="2704465"/>
    <lineage>
        <taxon>Bacteria</taxon>
        <taxon>Pseudomonadati</taxon>
        <taxon>Bacteroidota</taxon>
        <taxon>Cytophagia</taxon>
        <taxon>Cytophagales</taxon>
        <taxon>Rhodocytophagaceae</taxon>
        <taxon>Rhodocytophaga</taxon>
    </lineage>
</organism>
<dbReference type="GO" id="GO:0022857">
    <property type="term" value="F:transmembrane transporter activity"/>
    <property type="evidence" value="ECO:0007669"/>
    <property type="project" value="InterPro"/>
</dbReference>
<feature type="transmembrane region" description="Helical" evidence="6">
    <location>
        <begin position="424"/>
        <end position="447"/>
    </location>
</feature>
<dbReference type="GO" id="GO:0016020">
    <property type="term" value="C:membrane"/>
    <property type="evidence" value="ECO:0007669"/>
    <property type="project" value="UniProtKB-SubCell"/>
</dbReference>
<accession>A0A6C0GK67</accession>
<dbReference type="SUPFAM" id="SSF103473">
    <property type="entry name" value="MFS general substrate transporter"/>
    <property type="match status" value="1"/>
</dbReference>
<keyword evidence="9" id="KW-1185">Reference proteome</keyword>
<dbReference type="Pfam" id="PF07690">
    <property type="entry name" value="MFS_1"/>
    <property type="match status" value="1"/>
</dbReference>
<proteinExistence type="predicted"/>
<dbReference type="AlphaFoldDB" id="A0A6C0GK67"/>
<evidence type="ECO:0000313" key="9">
    <source>
        <dbReference type="Proteomes" id="UP000480178"/>
    </source>
</evidence>
<comment type="subcellular location">
    <subcellularLocation>
        <location evidence="1">Membrane</location>
        <topology evidence="1">Multi-pass membrane protein</topology>
    </subcellularLocation>
</comment>
<keyword evidence="5 6" id="KW-0472">Membrane</keyword>
<dbReference type="InterPro" id="IPR020846">
    <property type="entry name" value="MFS_dom"/>
</dbReference>
<feature type="transmembrane region" description="Helical" evidence="6">
    <location>
        <begin position="7"/>
        <end position="32"/>
    </location>
</feature>
<dbReference type="Proteomes" id="UP000480178">
    <property type="component" value="Chromosome"/>
</dbReference>